<keyword evidence="5" id="KW-0378">Hydrolase</keyword>
<comment type="cofactor">
    <cofactor evidence="1">
        <name>Mg(2+)</name>
        <dbReference type="ChEBI" id="CHEBI:18420"/>
    </cofactor>
</comment>
<keyword evidence="4" id="KW-0479">Metal-binding</keyword>
<evidence type="ECO:0000256" key="1">
    <source>
        <dbReference type="ARBA" id="ARBA00001946"/>
    </source>
</evidence>
<keyword evidence="6" id="KW-0460">Magnesium</keyword>
<accession>A0A137P8W0</accession>
<evidence type="ECO:0000256" key="6">
    <source>
        <dbReference type="ARBA" id="ARBA00022842"/>
    </source>
</evidence>
<gene>
    <name evidence="7" type="ORF">CONCODRAFT_81618</name>
</gene>
<dbReference type="SUPFAM" id="SSF50324">
    <property type="entry name" value="Inorganic pyrophosphatase"/>
    <property type="match status" value="1"/>
</dbReference>
<protein>
    <recommendedName>
        <fullName evidence="3">inorganic diphosphatase</fullName>
        <ecNumber evidence="3">3.6.1.1</ecNumber>
    </recommendedName>
</protein>
<dbReference type="Pfam" id="PF00719">
    <property type="entry name" value="Pyrophosphatase"/>
    <property type="match status" value="1"/>
</dbReference>
<dbReference type="GO" id="GO:0000287">
    <property type="term" value="F:magnesium ion binding"/>
    <property type="evidence" value="ECO:0007669"/>
    <property type="project" value="InterPro"/>
</dbReference>
<dbReference type="STRING" id="796925.A0A137P8W0"/>
<evidence type="ECO:0000256" key="2">
    <source>
        <dbReference type="ARBA" id="ARBA00006220"/>
    </source>
</evidence>
<evidence type="ECO:0000313" key="8">
    <source>
        <dbReference type="Proteomes" id="UP000070444"/>
    </source>
</evidence>
<dbReference type="GO" id="GO:0005739">
    <property type="term" value="C:mitochondrion"/>
    <property type="evidence" value="ECO:0007669"/>
    <property type="project" value="EnsemblFungi"/>
</dbReference>
<dbReference type="GO" id="GO:0009060">
    <property type="term" value="P:aerobic respiration"/>
    <property type="evidence" value="ECO:0007669"/>
    <property type="project" value="EnsemblFungi"/>
</dbReference>
<dbReference type="OrthoDB" id="1608002at2759"/>
<keyword evidence="8" id="KW-1185">Reference proteome</keyword>
<dbReference type="Proteomes" id="UP000070444">
    <property type="component" value="Unassembled WGS sequence"/>
</dbReference>
<reference evidence="7 8" key="1">
    <citation type="journal article" date="2015" name="Genome Biol. Evol.">
        <title>Phylogenomic analyses indicate that early fungi evolved digesting cell walls of algal ancestors of land plants.</title>
        <authorList>
            <person name="Chang Y."/>
            <person name="Wang S."/>
            <person name="Sekimoto S."/>
            <person name="Aerts A.L."/>
            <person name="Choi C."/>
            <person name="Clum A."/>
            <person name="LaButti K.M."/>
            <person name="Lindquist E.A."/>
            <person name="Yee Ngan C."/>
            <person name="Ohm R.A."/>
            <person name="Salamov A.A."/>
            <person name="Grigoriev I.V."/>
            <person name="Spatafora J.W."/>
            <person name="Berbee M.L."/>
        </authorList>
    </citation>
    <scope>NUCLEOTIDE SEQUENCE [LARGE SCALE GENOMIC DNA]</scope>
    <source>
        <strain evidence="7 8">NRRL 28638</strain>
    </source>
</reference>
<dbReference type="Gene3D" id="3.90.80.10">
    <property type="entry name" value="Inorganic pyrophosphatase"/>
    <property type="match status" value="1"/>
</dbReference>
<evidence type="ECO:0000256" key="3">
    <source>
        <dbReference type="ARBA" id="ARBA00012146"/>
    </source>
</evidence>
<dbReference type="GO" id="GO:0004427">
    <property type="term" value="F:inorganic diphosphate phosphatase activity"/>
    <property type="evidence" value="ECO:0007669"/>
    <property type="project" value="UniProtKB-EC"/>
</dbReference>
<sequence>MIRSLSLNTFKNIKSTRNFSIKSIINEQYKVCWNENHDPRQCKGYFINENYQLISPFHDIPLKANSEANTFNMVVEIPRFTNLKLEVNKDGFLNPIQPDIKKGKYRVVKPFFPYSGYLWNYGYLPQTWESPFEIHPVLKVKGDNDPIDVCEIGTKLAKVGDVKQVKLLGGLAMLDEGELDWKVFAIDIKDPLAKTLNDIKDIETHLPDLIPHTINWFKNYKKADGKPENQFAFDSEPQSKEKILDVVNETHGYWKKLLNSNDPSMETKISKNFSSDLSVAFKENEDFYNAHKILQGDPYLTQLMNTLNINSNNLELKPKSDELQLHYNK</sequence>
<evidence type="ECO:0000313" key="7">
    <source>
        <dbReference type="EMBL" id="KXN71447.1"/>
    </source>
</evidence>
<dbReference type="GO" id="GO:0006796">
    <property type="term" value="P:phosphate-containing compound metabolic process"/>
    <property type="evidence" value="ECO:0007669"/>
    <property type="project" value="InterPro"/>
</dbReference>
<dbReference type="EMBL" id="KQ964475">
    <property type="protein sequence ID" value="KXN71447.1"/>
    <property type="molecule type" value="Genomic_DNA"/>
</dbReference>
<dbReference type="PROSITE" id="PS00387">
    <property type="entry name" value="PPASE"/>
    <property type="match status" value="1"/>
</dbReference>
<dbReference type="PANTHER" id="PTHR10286">
    <property type="entry name" value="INORGANIC PYROPHOSPHATASE"/>
    <property type="match status" value="1"/>
</dbReference>
<proteinExistence type="inferred from homology"/>
<evidence type="ECO:0000256" key="5">
    <source>
        <dbReference type="ARBA" id="ARBA00022801"/>
    </source>
</evidence>
<dbReference type="InterPro" id="IPR036649">
    <property type="entry name" value="Pyrophosphatase_sf"/>
</dbReference>
<dbReference type="CDD" id="cd00412">
    <property type="entry name" value="pyrophosphatase"/>
    <property type="match status" value="1"/>
</dbReference>
<dbReference type="AlphaFoldDB" id="A0A137P8W0"/>
<dbReference type="InterPro" id="IPR008162">
    <property type="entry name" value="Pyrophosphatase"/>
</dbReference>
<comment type="similarity">
    <text evidence="2">Belongs to the PPase family.</text>
</comment>
<organism evidence="7 8">
    <name type="scientific">Conidiobolus coronatus (strain ATCC 28846 / CBS 209.66 / NRRL 28638)</name>
    <name type="common">Delacroixia coronata</name>
    <dbReference type="NCBI Taxonomy" id="796925"/>
    <lineage>
        <taxon>Eukaryota</taxon>
        <taxon>Fungi</taxon>
        <taxon>Fungi incertae sedis</taxon>
        <taxon>Zoopagomycota</taxon>
        <taxon>Entomophthoromycotina</taxon>
        <taxon>Entomophthoromycetes</taxon>
        <taxon>Entomophthorales</taxon>
        <taxon>Ancylistaceae</taxon>
        <taxon>Conidiobolus</taxon>
    </lineage>
</organism>
<evidence type="ECO:0000256" key="4">
    <source>
        <dbReference type="ARBA" id="ARBA00022723"/>
    </source>
</evidence>
<dbReference type="EC" id="3.6.1.1" evidence="3"/>
<name>A0A137P8W0_CONC2</name>